<keyword evidence="6" id="KW-1185">Reference proteome</keyword>
<proteinExistence type="inferred from homology"/>
<evidence type="ECO:0000313" key="6">
    <source>
        <dbReference type="Proteomes" id="UP000465812"/>
    </source>
</evidence>
<dbReference type="InterPro" id="IPR012349">
    <property type="entry name" value="Split_barrel_FMN-bd"/>
</dbReference>
<comment type="catalytic activity">
    <reaction evidence="3">
        <text>oxidized coenzyme F420-(gamma-L-Glu)(n) + a quinol + H(+) = reduced coenzyme F420-(gamma-L-Glu)(n) + a quinone</text>
        <dbReference type="Rhea" id="RHEA:39663"/>
        <dbReference type="Rhea" id="RHEA-COMP:12939"/>
        <dbReference type="Rhea" id="RHEA-COMP:14378"/>
        <dbReference type="ChEBI" id="CHEBI:15378"/>
        <dbReference type="ChEBI" id="CHEBI:24646"/>
        <dbReference type="ChEBI" id="CHEBI:132124"/>
        <dbReference type="ChEBI" id="CHEBI:133980"/>
        <dbReference type="ChEBI" id="CHEBI:139511"/>
    </reaction>
</comment>
<gene>
    <name evidence="5" type="ORF">MMAN_43730</name>
</gene>
<dbReference type="PANTHER" id="PTHR39428:SF3">
    <property type="entry name" value="DEAZAFLAVIN-DEPENDENT NITROREDUCTASE"/>
    <property type="match status" value="1"/>
</dbReference>
<reference evidence="5 6" key="1">
    <citation type="journal article" date="2019" name="Emerg. Microbes Infect.">
        <title>Comprehensive subspecies identification of 175 nontuberculous mycobacteria species based on 7547 genomic profiles.</title>
        <authorList>
            <person name="Matsumoto Y."/>
            <person name="Kinjo T."/>
            <person name="Motooka D."/>
            <person name="Nabeya D."/>
            <person name="Jung N."/>
            <person name="Uechi K."/>
            <person name="Horii T."/>
            <person name="Iida T."/>
            <person name="Fujita J."/>
            <person name="Nakamura S."/>
        </authorList>
    </citation>
    <scope>NUCLEOTIDE SEQUENCE [LARGE SCALE GENOMIC DNA]</scope>
    <source>
        <strain evidence="5 6">JCM 18113</strain>
    </source>
</reference>
<evidence type="ECO:0000256" key="1">
    <source>
        <dbReference type="ARBA" id="ARBA00008710"/>
    </source>
</evidence>
<dbReference type="NCBIfam" id="TIGR00026">
    <property type="entry name" value="hi_GC_TIGR00026"/>
    <property type="match status" value="1"/>
</dbReference>
<sequence length="177" mass="19900">MTSQLYAPRGTQRFERRRPPTAGPGECISSARVFAVGMAEEIELSPRGWVRDQTERILSQGTTDGVEVFDRPVVLLTITGAKSGKQRYVPLMRVEKDGRYVIVASHGGAPEHPVWYFNLKANPTVTLQDGDKVVTLTARELEGAEREEWWQRAVEAFPPYAEYKSKTARQIPVLVLE</sequence>
<dbReference type="Proteomes" id="UP000465812">
    <property type="component" value="Chromosome"/>
</dbReference>
<evidence type="ECO:0000256" key="3">
    <source>
        <dbReference type="ARBA" id="ARBA00049106"/>
    </source>
</evidence>
<evidence type="ECO:0000256" key="2">
    <source>
        <dbReference type="ARBA" id="ARBA00023002"/>
    </source>
</evidence>
<keyword evidence="2" id="KW-0560">Oxidoreductase</keyword>
<dbReference type="Gene3D" id="2.30.110.10">
    <property type="entry name" value="Electron Transport, Fmn-binding Protein, Chain A"/>
    <property type="match status" value="1"/>
</dbReference>
<dbReference type="PANTHER" id="PTHR39428">
    <property type="entry name" value="F420H(2)-DEPENDENT QUINONE REDUCTASE RV1261C"/>
    <property type="match status" value="1"/>
</dbReference>
<feature type="region of interest" description="Disordered" evidence="4">
    <location>
        <begin position="1"/>
        <end position="24"/>
    </location>
</feature>
<accession>A0ABM7JXD2</accession>
<dbReference type="Pfam" id="PF04075">
    <property type="entry name" value="F420H2_quin_red"/>
    <property type="match status" value="1"/>
</dbReference>
<protein>
    <submittedName>
        <fullName evidence="5">Nitroreductase</fullName>
    </submittedName>
</protein>
<name>A0ABM7JXD2_MYCNT</name>
<dbReference type="InterPro" id="IPR004378">
    <property type="entry name" value="F420H2_quin_Rdtase"/>
</dbReference>
<evidence type="ECO:0000313" key="5">
    <source>
        <dbReference type="EMBL" id="BBY40239.1"/>
    </source>
</evidence>
<organism evidence="5 6">
    <name type="scientific">Mycobacterium mantenii</name>
    <dbReference type="NCBI Taxonomy" id="560555"/>
    <lineage>
        <taxon>Bacteria</taxon>
        <taxon>Bacillati</taxon>
        <taxon>Actinomycetota</taxon>
        <taxon>Actinomycetes</taxon>
        <taxon>Mycobacteriales</taxon>
        <taxon>Mycobacteriaceae</taxon>
        <taxon>Mycobacterium</taxon>
        <taxon>Mycobacterium avium complex (MAC)</taxon>
    </lineage>
</organism>
<comment type="similarity">
    <text evidence="1">Belongs to the F420H(2)-dependent quinone reductase family.</text>
</comment>
<dbReference type="EMBL" id="AP022590">
    <property type="protein sequence ID" value="BBY40239.1"/>
    <property type="molecule type" value="Genomic_DNA"/>
</dbReference>
<evidence type="ECO:0000256" key="4">
    <source>
        <dbReference type="SAM" id="MobiDB-lite"/>
    </source>
</evidence>